<evidence type="ECO:0000313" key="5">
    <source>
        <dbReference type="EMBL" id="ABM71511.1"/>
    </source>
</evidence>
<evidence type="ECO:0000313" key="6">
    <source>
        <dbReference type="Proteomes" id="UP000001589"/>
    </source>
</evidence>
<gene>
    <name evidence="5" type="ordered locus">P9515_03021</name>
</gene>
<dbReference type="Pfam" id="PF02518">
    <property type="entry name" value="HATPase_c"/>
    <property type="match status" value="1"/>
</dbReference>
<name>A2BUQ0_PROM5</name>
<proteinExistence type="predicted"/>
<dbReference type="Proteomes" id="UP000001589">
    <property type="component" value="Chromosome"/>
</dbReference>
<comment type="catalytic activity">
    <reaction evidence="1">
        <text>ATP + protein L-histidine = ADP + protein N-phospho-L-histidine.</text>
        <dbReference type="EC" id="2.7.13.3"/>
    </reaction>
</comment>
<dbReference type="OrthoDB" id="9773956at2"/>
<evidence type="ECO:0000256" key="3">
    <source>
        <dbReference type="ARBA" id="ARBA00022777"/>
    </source>
</evidence>
<dbReference type="Gene3D" id="1.10.287.130">
    <property type="match status" value="1"/>
</dbReference>
<dbReference type="RefSeq" id="WP_011819621.1">
    <property type="nucleotide sequence ID" value="NC_008817.1"/>
</dbReference>
<evidence type="ECO:0000256" key="2">
    <source>
        <dbReference type="ARBA" id="ARBA00012438"/>
    </source>
</evidence>
<dbReference type="PANTHER" id="PTHR45569">
    <property type="entry name" value="SENSOR PROTEIN KDPD"/>
    <property type="match status" value="1"/>
</dbReference>
<dbReference type="InterPro" id="IPR003661">
    <property type="entry name" value="HisK_dim/P_dom"/>
</dbReference>
<dbReference type="InterPro" id="IPR005467">
    <property type="entry name" value="His_kinase_dom"/>
</dbReference>
<dbReference type="SUPFAM" id="SSF47384">
    <property type="entry name" value="Homodimeric domain of signal transducing histidine kinase"/>
    <property type="match status" value="1"/>
</dbReference>
<evidence type="ECO:0000259" key="4">
    <source>
        <dbReference type="PROSITE" id="PS50109"/>
    </source>
</evidence>
<dbReference type="SMART" id="SM00388">
    <property type="entry name" value="HisKA"/>
    <property type="match status" value="1"/>
</dbReference>
<dbReference type="InterPro" id="IPR036890">
    <property type="entry name" value="HATPase_C_sf"/>
</dbReference>
<dbReference type="GeneID" id="60200403"/>
<organism evidence="5 6">
    <name type="scientific">Prochlorococcus marinus (strain MIT 9515)</name>
    <dbReference type="NCBI Taxonomy" id="167542"/>
    <lineage>
        <taxon>Bacteria</taxon>
        <taxon>Bacillati</taxon>
        <taxon>Cyanobacteriota</taxon>
        <taxon>Cyanophyceae</taxon>
        <taxon>Synechococcales</taxon>
        <taxon>Prochlorococcaceae</taxon>
        <taxon>Prochlorococcus</taxon>
    </lineage>
</organism>
<dbReference type="InterPro" id="IPR052023">
    <property type="entry name" value="Histidine_kinase_KdpD"/>
</dbReference>
<dbReference type="SUPFAM" id="SSF55874">
    <property type="entry name" value="ATPase domain of HSP90 chaperone/DNA topoisomerase II/histidine kinase"/>
    <property type="match status" value="1"/>
</dbReference>
<accession>A2BUQ0</accession>
<dbReference type="CDD" id="cd00082">
    <property type="entry name" value="HisKA"/>
    <property type="match status" value="1"/>
</dbReference>
<dbReference type="GO" id="GO:0000155">
    <property type="term" value="F:phosphorelay sensor kinase activity"/>
    <property type="evidence" value="ECO:0007669"/>
    <property type="project" value="InterPro"/>
</dbReference>
<dbReference type="eggNOG" id="COG2205">
    <property type="taxonomic scope" value="Bacteria"/>
</dbReference>
<dbReference type="EMBL" id="CP000552">
    <property type="protein sequence ID" value="ABM71511.1"/>
    <property type="molecule type" value="Genomic_DNA"/>
</dbReference>
<dbReference type="Pfam" id="PF00512">
    <property type="entry name" value="HisKA"/>
    <property type="match status" value="1"/>
</dbReference>
<dbReference type="KEGG" id="pmc:P9515_03021"/>
<dbReference type="PROSITE" id="PS50109">
    <property type="entry name" value="HIS_KIN"/>
    <property type="match status" value="1"/>
</dbReference>
<keyword evidence="3 5" id="KW-0418">Kinase</keyword>
<dbReference type="EC" id="2.7.13.3" evidence="2"/>
<evidence type="ECO:0000256" key="1">
    <source>
        <dbReference type="ARBA" id="ARBA00000085"/>
    </source>
</evidence>
<dbReference type="SMART" id="SM00387">
    <property type="entry name" value="HATPase_c"/>
    <property type="match status" value="1"/>
</dbReference>
<dbReference type="AlphaFoldDB" id="A2BUQ0"/>
<dbReference type="Gene3D" id="3.30.565.10">
    <property type="entry name" value="Histidine kinase-like ATPase, C-terminal domain"/>
    <property type="match status" value="1"/>
</dbReference>
<dbReference type="InterPro" id="IPR036097">
    <property type="entry name" value="HisK_dim/P_sf"/>
</dbReference>
<reference evidence="5 6" key="1">
    <citation type="journal article" date="2007" name="PLoS Genet.">
        <title>Patterns and implications of gene gain and loss in the evolution of Prochlorococcus.</title>
        <authorList>
            <person name="Kettler G.C."/>
            <person name="Martiny A.C."/>
            <person name="Huang K."/>
            <person name="Zucker J."/>
            <person name="Coleman M.L."/>
            <person name="Rodrigue S."/>
            <person name="Chen F."/>
            <person name="Lapidus A."/>
            <person name="Ferriera S."/>
            <person name="Johnson J."/>
            <person name="Steglich C."/>
            <person name="Church G.M."/>
            <person name="Richardson P."/>
            <person name="Chisholm S.W."/>
        </authorList>
    </citation>
    <scope>NUCLEOTIDE SEQUENCE [LARGE SCALE GENOMIC DNA]</scope>
    <source>
        <strain evidence="5 6">MIT 9515</strain>
    </source>
</reference>
<protein>
    <recommendedName>
        <fullName evidence="2">histidine kinase</fullName>
        <ecNumber evidence="2">2.7.13.3</ecNumber>
    </recommendedName>
</protein>
<sequence length="378" mass="42927">MKISQKFEDLTLKQLESFGCLMGVTQLVLYIASAKEGSKATFEMIAQWPKVDKLLVSIDDDPTLKVSSPNRRWYPLQEKEILLGVLRVETDLNNGNWPLILDSRLKALSISLAKCVSIEIERQNNNKEINVLKNQVDIVIHQLRNPLAAIRTYAKLLVKRLGSDLGSIEIVESMMVEQNQINQYVDSFEQLNKPIKLLLDIGEERLLLPPNLDNGKKISIQDLLLPILERGNANAKLENRAWIQPEIWPEWTLLAVKPRFMVISEIVANLLENAFKYANKDAEIGIFITKRGLCIFDDGKKITKNENEKIFQKGFRGAASKKKEGTGVGLFLARKLAKQIGGDLNIVDNSMKDNNEELNALKKKNIFYLELPIKELHL</sequence>
<dbReference type="HOGENOM" id="CLU_741588_0_0_3"/>
<keyword evidence="3 5" id="KW-0808">Transferase</keyword>
<dbReference type="PANTHER" id="PTHR45569:SF1">
    <property type="entry name" value="SENSOR PROTEIN KDPD"/>
    <property type="match status" value="1"/>
</dbReference>
<feature type="domain" description="Histidine kinase" evidence="4">
    <location>
        <begin position="138"/>
        <end position="375"/>
    </location>
</feature>
<dbReference type="GO" id="GO:0005886">
    <property type="term" value="C:plasma membrane"/>
    <property type="evidence" value="ECO:0007669"/>
    <property type="project" value="TreeGrafter"/>
</dbReference>
<dbReference type="InterPro" id="IPR003594">
    <property type="entry name" value="HATPase_dom"/>
</dbReference>
<dbReference type="STRING" id="167542.P9515_03021"/>